<dbReference type="Pfam" id="PF04326">
    <property type="entry name" value="SLFN_AlbA_2"/>
    <property type="match status" value="1"/>
</dbReference>
<dbReference type="RefSeq" id="WP_344661441.1">
    <property type="nucleotide sequence ID" value="NZ_BAAAQM010000054.1"/>
</dbReference>
<dbReference type="EMBL" id="BAAAQM010000054">
    <property type="protein sequence ID" value="GAA1995188.1"/>
    <property type="molecule type" value="Genomic_DNA"/>
</dbReference>
<evidence type="ECO:0000313" key="3">
    <source>
        <dbReference type="Proteomes" id="UP001499854"/>
    </source>
</evidence>
<name>A0ABP5EFX0_9ACTN</name>
<evidence type="ECO:0000313" key="2">
    <source>
        <dbReference type="EMBL" id="GAA1995188.1"/>
    </source>
</evidence>
<comment type="caution">
    <text evidence="2">The sequence shown here is derived from an EMBL/GenBank/DDBJ whole genome shotgun (WGS) entry which is preliminary data.</text>
</comment>
<dbReference type="Proteomes" id="UP001499854">
    <property type="component" value="Unassembled WGS sequence"/>
</dbReference>
<evidence type="ECO:0000259" key="1">
    <source>
        <dbReference type="Pfam" id="PF04326"/>
    </source>
</evidence>
<proteinExistence type="predicted"/>
<accession>A0ABP5EFX0</accession>
<dbReference type="InterPro" id="IPR038461">
    <property type="entry name" value="Schlafen_AlbA_2_dom_sf"/>
</dbReference>
<feature type="domain" description="Schlafen AlbA-2" evidence="1">
    <location>
        <begin position="31"/>
        <end position="149"/>
    </location>
</feature>
<gene>
    <name evidence="2" type="ORF">GCM10009838_69790</name>
</gene>
<organism evidence="2 3">
    <name type="scientific">Catenulispora subtropica</name>
    <dbReference type="NCBI Taxonomy" id="450798"/>
    <lineage>
        <taxon>Bacteria</taxon>
        <taxon>Bacillati</taxon>
        <taxon>Actinomycetota</taxon>
        <taxon>Actinomycetes</taxon>
        <taxon>Catenulisporales</taxon>
        <taxon>Catenulisporaceae</taxon>
        <taxon>Catenulispora</taxon>
    </lineage>
</organism>
<sequence length="410" mass="45416">MSIYLSPDNPRWMPKTESDLKAAIDNGLIEESHHLDAKKEVATKGDNRETARDLASFANDGGTLIIGLAEDKANGRFMLDPQPLNGLPEKIEQIARTIPDPPLNILTSRIESDADPANGYVVVHVPASPAAPHMVDNYYFGRGDKTKHKLSNDDVLRLHQRRRVAEQDVLELLDAEIAEDPITDESGRAHLFLVAEPQAGRPDLLLEFTSAANCNLRFAELIQHKAYPPYLEDLPTVEPSLLFGTNGYRRARGIARATSNLGEGRIFTPQSKTTGARAIELQLFENGGLRLFFTRFSDCWRDDEQFIWDAAAVALTRRFLAVVTAVAEEGGYIGNWSLAIGATGLRGLRAVPDESRFENSARYDRDEYRQATATTWAELNDSPGAIANRLLGAMLRALAVVDRYAEFLKS</sequence>
<dbReference type="InterPro" id="IPR007421">
    <property type="entry name" value="Schlafen_AlbA_2_dom"/>
</dbReference>
<keyword evidence="3" id="KW-1185">Reference proteome</keyword>
<dbReference type="Gene3D" id="3.30.950.30">
    <property type="entry name" value="Schlafen, AAA domain"/>
    <property type="match status" value="1"/>
</dbReference>
<reference evidence="3" key="1">
    <citation type="journal article" date="2019" name="Int. J. Syst. Evol. Microbiol.">
        <title>The Global Catalogue of Microorganisms (GCM) 10K type strain sequencing project: providing services to taxonomists for standard genome sequencing and annotation.</title>
        <authorList>
            <consortium name="The Broad Institute Genomics Platform"/>
            <consortium name="The Broad Institute Genome Sequencing Center for Infectious Disease"/>
            <person name="Wu L."/>
            <person name="Ma J."/>
        </authorList>
    </citation>
    <scope>NUCLEOTIDE SEQUENCE [LARGE SCALE GENOMIC DNA]</scope>
    <source>
        <strain evidence="3">JCM 16013</strain>
    </source>
</reference>
<protein>
    <recommendedName>
        <fullName evidence="1">Schlafen AlbA-2 domain-containing protein</fullName>
    </recommendedName>
</protein>